<gene>
    <name evidence="3" type="ORF">pC6.5d_695</name>
</gene>
<dbReference type="InterPro" id="IPR000595">
    <property type="entry name" value="cNMP-bd_dom"/>
</dbReference>
<feature type="domain" description="Cyclic nucleotide-binding" evidence="2">
    <location>
        <begin position="65"/>
        <end position="127"/>
    </location>
</feature>
<dbReference type="Pfam" id="PF00027">
    <property type="entry name" value="cNMP_binding"/>
    <property type="match status" value="1"/>
</dbReference>
<evidence type="ECO:0000313" key="3">
    <source>
        <dbReference type="EMBL" id="QCL10588.1"/>
    </source>
</evidence>
<dbReference type="AlphaFoldDB" id="A0A7S4ZVD6"/>
<geneLocation type="plasmid" evidence="3">
    <name>pC6.5d</name>
</geneLocation>
<dbReference type="InterPro" id="IPR018490">
    <property type="entry name" value="cNMP-bd_dom_sf"/>
</dbReference>
<dbReference type="SMART" id="SM00100">
    <property type="entry name" value="cNMP"/>
    <property type="match status" value="1"/>
</dbReference>
<accession>A0A7S4ZVD6</accession>
<dbReference type="GO" id="GO:0003700">
    <property type="term" value="F:DNA-binding transcription factor activity"/>
    <property type="evidence" value="ECO:0007669"/>
    <property type="project" value="TreeGrafter"/>
</dbReference>
<dbReference type="RefSeq" id="WP_200991954.1">
    <property type="nucleotide sequence ID" value="NZ_MK318989.1"/>
</dbReference>
<dbReference type="Gene3D" id="2.60.120.10">
    <property type="entry name" value="Jelly Rolls"/>
    <property type="match status" value="1"/>
</dbReference>
<protein>
    <submittedName>
        <fullName evidence="3">Cyclic nucleotide-binding domain protein</fullName>
    </submittedName>
</protein>
<proteinExistence type="predicted"/>
<dbReference type="GO" id="GO:0005829">
    <property type="term" value="C:cytosol"/>
    <property type="evidence" value="ECO:0007669"/>
    <property type="project" value="TreeGrafter"/>
</dbReference>
<dbReference type="InterPro" id="IPR050397">
    <property type="entry name" value="Env_Response_Regulators"/>
</dbReference>
<dbReference type="CDD" id="cd00038">
    <property type="entry name" value="CAP_ED"/>
    <property type="match status" value="1"/>
</dbReference>
<feature type="region of interest" description="Disordered" evidence="1">
    <location>
        <begin position="1"/>
        <end position="29"/>
    </location>
</feature>
<dbReference type="InterPro" id="IPR036390">
    <property type="entry name" value="WH_DNA-bd_sf"/>
</dbReference>
<evidence type="ECO:0000259" key="2">
    <source>
        <dbReference type="PROSITE" id="PS50042"/>
    </source>
</evidence>
<keyword evidence="3" id="KW-0614">Plasmid</keyword>
<dbReference type="PROSITE" id="PS50042">
    <property type="entry name" value="CNMP_BINDING_3"/>
    <property type="match status" value="1"/>
</dbReference>
<name>A0A7S4ZVD6_RHIRH</name>
<dbReference type="PANTHER" id="PTHR24567">
    <property type="entry name" value="CRP FAMILY TRANSCRIPTIONAL REGULATORY PROTEIN"/>
    <property type="match status" value="1"/>
</dbReference>
<dbReference type="InterPro" id="IPR014710">
    <property type="entry name" value="RmlC-like_jellyroll"/>
</dbReference>
<dbReference type="SUPFAM" id="SSF46785">
    <property type="entry name" value="Winged helix' DNA-binding domain"/>
    <property type="match status" value="1"/>
</dbReference>
<dbReference type="SUPFAM" id="SSF51206">
    <property type="entry name" value="cAMP-binding domain-like"/>
    <property type="match status" value="1"/>
</dbReference>
<dbReference type="PANTHER" id="PTHR24567:SF74">
    <property type="entry name" value="HTH-TYPE TRANSCRIPTIONAL REGULATOR ARCR"/>
    <property type="match status" value="1"/>
</dbReference>
<dbReference type="EMBL" id="MK318989">
    <property type="protein sequence ID" value="QCL10588.1"/>
    <property type="molecule type" value="Genomic_DNA"/>
</dbReference>
<organism evidence="3">
    <name type="scientific">Rhizobium rhizogenes</name>
    <name type="common">Agrobacterium rhizogenes</name>
    <dbReference type="NCBI Taxonomy" id="359"/>
    <lineage>
        <taxon>Bacteria</taxon>
        <taxon>Pseudomonadati</taxon>
        <taxon>Pseudomonadota</taxon>
        <taxon>Alphaproteobacteria</taxon>
        <taxon>Hyphomicrobiales</taxon>
        <taxon>Rhizobiaceae</taxon>
        <taxon>Rhizobium/Agrobacterium group</taxon>
        <taxon>Rhizobium</taxon>
    </lineage>
</organism>
<reference evidence="3" key="1">
    <citation type="submission" date="2018-12" db="EMBL/GenBank/DDBJ databases">
        <title>Three Rhizobium rhizogenes strains isolated from the same crown gall tumor carry diverse plasmids.</title>
        <authorList>
            <person name="Pulawska J."/>
            <person name="Kuzmanovic N."/>
        </authorList>
    </citation>
    <scope>NUCLEOTIDE SEQUENCE</scope>
    <source>
        <strain evidence="3">C6.5</strain>
        <plasmid evidence="3">pC6.5d</plasmid>
    </source>
</reference>
<evidence type="ECO:0000256" key="1">
    <source>
        <dbReference type="SAM" id="MobiDB-lite"/>
    </source>
</evidence>
<sequence length="240" mass="26895">MPRLPQKPECPQQQSPGVDEAPQRTAYVEEAGSAGISRDEWQSNSLLNWLPADVRNRCASRELGAGEHLFRQGDETFSIFEVESGRIRLIRHTIDSHLVILHTARKGELFAEAALFAHTYHCDAVAAAASRIRIYPKAALLAAFRRDPITSERFMAVLANQIHRLRARLEERNIRSARDRILHHLDLNVDVGTRALRLEGSLMDLAAELGMTHEVLYRTLADLEKDGSVGRSPGYITLNA</sequence>